<name>A0A6C0U3M7_9GAMM</name>
<dbReference type="Gene3D" id="2.30.40.10">
    <property type="entry name" value="Urease, subunit C, domain 1"/>
    <property type="match status" value="1"/>
</dbReference>
<dbReference type="RefSeq" id="WP_163496206.1">
    <property type="nucleotide sequence ID" value="NZ_CP048711.1"/>
</dbReference>
<dbReference type="EMBL" id="CP048711">
    <property type="protein sequence ID" value="QIB66772.1"/>
    <property type="molecule type" value="Genomic_DNA"/>
</dbReference>
<dbReference type="Gene3D" id="3.10.310.70">
    <property type="match status" value="1"/>
</dbReference>
<dbReference type="InterPro" id="IPR013108">
    <property type="entry name" value="Amidohydro_3"/>
</dbReference>
<feature type="signal peptide" evidence="1">
    <location>
        <begin position="1"/>
        <end position="33"/>
    </location>
</feature>
<sequence length="170" mass="18545">MRNIFAWRPAPGTGTRLSVFAAILLSLSARAGAADQLFTNGKVYTQDPQQPWVEAFVVRDGKYLFAGSEARARELLRQGHAETDLENRFVMPALIDAHLHPVRGGTSNLYECQFPFSAGPADVQDAIARCVADNPDAVWILGDSGTAVSLSASIYPHRGVFLTRCLATRR</sequence>
<keyword evidence="1" id="KW-0732">Signal</keyword>
<organism evidence="3 4">
    <name type="scientific">Kineobactrum salinum</name>
    <dbReference type="NCBI Taxonomy" id="2708301"/>
    <lineage>
        <taxon>Bacteria</taxon>
        <taxon>Pseudomonadati</taxon>
        <taxon>Pseudomonadota</taxon>
        <taxon>Gammaproteobacteria</taxon>
        <taxon>Cellvibrionales</taxon>
        <taxon>Halieaceae</taxon>
        <taxon>Kineobactrum</taxon>
    </lineage>
</organism>
<keyword evidence="3" id="KW-0378">Hydrolase</keyword>
<evidence type="ECO:0000313" key="3">
    <source>
        <dbReference type="EMBL" id="QIB66772.1"/>
    </source>
</evidence>
<proteinExistence type="predicted"/>
<dbReference type="GO" id="GO:0016810">
    <property type="term" value="F:hydrolase activity, acting on carbon-nitrogen (but not peptide) bonds"/>
    <property type="evidence" value="ECO:0007669"/>
    <property type="project" value="InterPro"/>
</dbReference>
<gene>
    <name evidence="3" type="ORF">G3T16_16590</name>
</gene>
<dbReference type="Gene3D" id="3.20.20.140">
    <property type="entry name" value="Metal-dependent hydrolases"/>
    <property type="match status" value="1"/>
</dbReference>
<feature type="chain" id="PRO_5025637501" evidence="1">
    <location>
        <begin position="34"/>
        <end position="170"/>
    </location>
</feature>
<evidence type="ECO:0000256" key="1">
    <source>
        <dbReference type="SAM" id="SignalP"/>
    </source>
</evidence>
<dbReference type="SUPFAM" id="SSF51338">
    <property type="entry name" value="Composite domain of metallo-dependent hydrolases"/>
    <property type="match status" value="1"/>
</dbReference>
<keyword evidence="4" id="KW-1185">Reference proteome</keyword>
<dbReference type="PANTHER" id="PTHR22642:SF2">
    <property type="entry name" value="PROTEIN LONG AFTER FAR-RED 3"/>
    <property type="match status" value="1"/>
</dbReference>
<protein>
    <submittedName>
        <fullName evidence="3">Amidohydrolase family protein</fullName>
    </submittedName>
</protein>
<dbReference type="PANTHER" id="PTHR22642">
    <property type="entry name" value="IMIDAZOLONEPROPIONASE"/>
    <property type="match status" value="1"/>
</dbReference>
<accession>A0A6C0U3M7</accession>
<reference evidence="3 4" key="1">
    <citation type="submission" date="2020-02" db="EMBL/GenBank/DDBJ databases">
        <title>Genome sequencing for Kineobactrum sp. M2.</title>
        <authorList>
            <person name="Park S.-J."/>
        </authorList>
    </citation>
    <scope>NUCLEOTIDE SEQUENCE [LARGE SCALE GENOMIC DNA]</scope>
    <source>
        <strain evidence="3 4">M2</strain>
    </source>
</reference>
<evidence type="ECO:0000313" key="4">
    <source>
        <dbReference type="Proteomes" id="UP000477680"/>
    </source>
</evidence>
<dbReference type="Pfam" id="PF07969">
    <property type="entry name" value="Amidohydro_3"/>
    <property type="match status" value="1"/>
</dbReference>
<dbReference type="AlphaFoldDB" id="A0A6C0U3M7"/>
<dbReference type="InterPro" id="IPR011059">
    <property type="entry name" value="Metal-dep_hydrolase_composite"/>
</dbReference>
<dbReference type="KEGG" id="kim:G3T16_16590"/>
<dbReference type="Proteomes" id="UP000477680">
    <property type="component" value="Chromosome"/>
</dbReference>
<feature type="domain" description="Amidohydrolase 3" evidence="2">
    <location>
        <begin position="83"/>
        <end position="143"/>
    </location>
</feature>
<evidence type="ECO:0000259" key="2">
    <source>
        <dbReference type="Pfam" id="PF07969"/>
    </source>
</evidence>